<dbReference type="AlphaFoldDB" id="A0A8H7EQD0"/>
<feature type="region of interest" description="Disordered" evidence="1">
    <location>
        <begin position="360"/>
        <end position="397"/>
    </location>
</feature>
<evidence type="ECO:0000313" key="2">
    <source>
        <dbReference type="EMBL" id="KAF7728117.1"/>
    </source>
</evidence>
<feature type="region of interest" description="Disordered" evidence="1">
    <location>
        <begin position="1"/>
        <end position="60"/>
    </location>
</feature>
<gene>
    <name evidence="2" type="ORF">EC973_006632</name>
</gene>
<evidence type="ECO:0000256" key="1">
    <source>
        <dbReference type="SAM" id="MobiDB-lite"/>
    </source>
</evidence>
<feature type="region of interest" description="Disordered" evidence="1">
    <location>
        <begin position="263"/>
        <end position="282"/>
    </location>
</feature>
<feature type="compositionally biased region" description="Polar residues" evidence="1">
    <location>
        <begin position="8"/>
        <end position="24"/>
    </location>
</feature>
<accession>A0A8H7EQD0</accession>
<name>A0A8H7EQD0_9FUNG</name>
<reference evidence="2" key="1">
    <citation type="submission" date="2020-01" db="EMBL/GenBank/DDBJ databases">
        <title>Genome Sequencing of Three Apophysomyces-Like Fungal Strains Confirms a Novel Fungal Genus in the Mucoromycota with divergent Burkholderia-like Endosymbiotic Bacteria.</title>
        <authorList>
            <person name="Stajich J.E."/>
            <person name="Macias A.M."/>
            <person name="Carter-House D."/>
            <person name="Lovett B."/>
            <person name="Kasson L.R."/>
            <person name="Berry K."/>
            <person name="Grigoriev I."/>
            <person name="Chang Y."/>
            <person name="Spatafora J."/>
            <person name="Kasson M.T."/>
        </authorList>
    </citation>
    <scope>NUCLEOTIDE SEQUENCE</scope>
    <source>
        <strain evidence="2">NRRL A-21654</strain>
    </source>
</reference>
<sequence>MTRAFNVNEHQASVRSNSSSPKQSDQQEKERADKSGPSCSGNQEQPRDIPESLSSVSSEDSIDLDDLINANFTTSMEDETDLPELSTLDLDDSKESFWNLDVLHGLEKWSAKTLDRVQIRSKFNRERLKMIRNPICSPLNVEKGNGASALTDGEPINKMRQASGAAKNVKVLSSIERTQFTALQDATSTCSETRPTRIVCSRSATPLTDHVRRSQSCGRAPCAIAPSIPATERPSSSFPSRCETKDSLPIVTSKVPPIHSRLATRGSHIPAPPTTRPSRYAGTLTDSISASKSTSRIGLPRRSNTRVVGEKMTPKQHEDIRRNAISRSKTLSHLQNSTTSTHKNIIGIAAKESTAEVSVNAAATPVSDRPGFPGSRTKTMRRTAATADAKTSSYRGT</sequence>
<proteinExistence type="predicted"/>
<comment type="caution">
    <text evidence="2">The sequence shown here is derived from an EMBL/GenBank/DDBJ whole genome shotgun (WGS) entry which is preliminary data.</text>
</comment>
<evidence type="ECO:0000313" key="3">
    <source>
        <dbReference type="Proteomes" id="UP000605846"/>
    </source>
</evidence>
<dbReference type="Proteomes" id="UP000605846">
    <property type="component" value="Unassembled WGS sequence"/>
</dbReference>
<protein>
    <submittedName>
        <fullName evidence="2">Uncharacterized protein</fullName>
    </submittedName>
</protein>
<dbReference type="EMBL" id="JABAYA010000043">
    <property type="protein sequence ID" value="KAF7728117.1"/>
    <property type="molecule type" value="Genomic_DNA"/>
</dbReference>
<organism evidence="2 3">
    <name type="scientific">Apophysomyces ossiformis</name>
    <dbReference type="NCBI Taxonomy" id="679940"/>
    <lineage>
        <taxon>Eukaryota</taxon>
        <taxon>Fungi</taxon>
        <taxon>Fungi incertae sedis</taxon>
        <taxon>Mucoromycota</taxon>
        <taxon>Mucoromycotina</taxon>
        <taxon>Mucoromycetes</taxon>
        <taxon>Mucorales</taxon>
        <taxon>Mucorineae</taxon>
        <taxon>Mucoraceae</taxon>
        <taxon>Apophysomyces</taxon>
    </lineage>
</organism>
<feature type="compositionally biased region" description="Low complexity" evidence="1">
    <location>
        <begin position="382"/>
        <end position="397"/>
    </location>
</feature>
<dbReference type="OrthoDB" id="2290647at2759"/>
<keyword evidence="3" id="KW-1185">Reference proteome</keyword>
<feature type="compositionally biased region" description="Basic and acidic residues" evidence="1">
    <location>
        <begin position="25"/>
        <end position="34"/>
    </location>
</feature>